<dbReference type="SUPFAM" id="SSF51197">
    <property type="entry name" value="Clavaminate synthase-like"/>
    <property type="match status" value="1"/>
</dbReference>
<protein>
    <recommendedName>
        <fullName evidence="2">Phytanoyl-CoA dioxygenase</fullName>
    </recommendedName>
</protein>
<dbReference type="AlphaFoldDB" id="A0A382LFK6"/>
<accession>A0A382LFK6</accession>
<dbReference type="EMBL" id="UINC01086701">
    <property type="protein sequence ID" value="SVC35396.1"/>
    <property type="molecule type" value="Genomic_DNA"/>
</dbReference>
<feature type="non-terminal residue" evidence="1">
    <location>
        <position position="154"/>
    </location>
</feature>
<organism evidence="1">
    <name type="scientific">marine metagenome</name>
    <dbReference type="NCBI Taxonomy" id="408172"/>
    <lineage>
        <taxon>unclassified sequences</taxon>
        <taxon>metagenomes</taxon>
        <taxon>ecological metagenomes</taxon>
    </lineage>
</organism>
<proteinExistence type="predicted"/>
<name>A0A382LFK6_9ZZZZ</name>
<dbReference type="Gene3D" id="2.60.120.620">
    <property type="entry name" value="q2cbj1_9rhob like domain"/>
    <property type="match status" value="1"/>
</dbReference>
<evidence type="ECO:0008006" key="2">
    <source>
        <dbReference type="Google" id="ProtNLM"/>
    </source>
</evidence>
<evidence type="ECO:0000313" key="1">
    <source>
        <dbReference type="EMBL" id="SVC35396.1"/>
    </source>
</evidence>
<sequence length="154" mass="17344">VSNTPQLLPMVWGNTDLDSIVDTFERDGIVVLQDMLPEHWVSAADCVADRLLTRLDERPWAAGEEYCQRFDIWTKIFGNLESDPDVLILFENEVMQTVTDKLLGVGATAGSIGSWVTSCGCGQAWHQDSWSNDPNLFILNRIVFTRNYTPEHGQ</sequence>
<feature type="non-terminal residue" evidence="1">
    <location>
        <position position="1"/>
    </location>
</feature>
<gene>
    <name evidence="1" type="ORF">METZ01_LOCUS288250</name>
</gene>
<reference evidence="1" key="1">
    <citation type="submission" date="2018-05" db="EMBL/GenBank/DDBJ databases">
        <authorList>
            <person name="Lanie J.A."/>
            <person name="Ng W.-L."/>
            <person name="Kazmierczak K.M."/>
            <person name="Andrzejewski T.M."/>
            <person name="Davidsen T.M."/>
            <person name="Wayne K.J."/>
            <person name="Tettelin H."/>
            <person name="Glass J.I."/>
            <person name="Rusch D."/>
            <person name="Podicherti R."/>
            <person name="Tsui H.-C.T."/>
            <person name="Winkler M.E."/>
        </authorList>
    </citation>
    <scope>NUCLEOTIDE SEQUENCE</scope>
</reference>